<dbReference type="KEGG" id="som:SOMG_02316"/>
<evidence type="ECO:0000259" key="2">
    <source>
        <dbReference type="Pfam" id="PF25809"/>
    </source>
</evidence>
<dbReference type="GO" id="GO:0006888">
    <property type="term" value="P:endoplasmic reticulum to Golgi vesicle-mediated transport"/>
    <property type="evidence" value="ECO:0007669"/>
    <property type="project" value="TreeGrafter"/>
</dbReference>
<dbReference type="EMBL" id="CP115611">
    <property type="protein sequence ID" value="WBW71300.1"/>
    <property type="molecule type" value="Genomic_DNA"/>
</dbReference>
<comment type="similarity">
    <text evidence="1">Belongs to the STEEP1 family.</text>
</comment>
<accession>A0AAF0AUV3</accession>
<dbReference type="PANTHER" id="PTHR46355:SF1">
    <property type="entry name" value="STING ER EXIT PROTEIN"/>
    <property type="match status" value="1"/>
</dbReference>
<dbReference type="RefSeq" id="XP_056035543.1">
    <property type="nucleotide sequence ID" value="XM_056181108.1"/>
</dbReference>
<dbReference type="InterPro" id="IPR057965">
    <property type="entry name" value="STEEP1_dom"/>
</dbReference>
<organism evidence="3 4">
    <name type="scientific">Schizosaccharomyces osmophilus</name>
    <dbReference type="NCBI Taxonomy" id="2545709"/>
    <lineage>
        <taxon>Eukaryota</taxon>
        <taxon>Fungi</taxon>
        <taxon>Dikarya</taxon>
        <taxon>Ascomycota</taxon>
        <taxon>Taphrinomycotina</taxon>
        <taxon>Schizosaccharomycetes</taxon>
        <taxon>Schizosaccharomycetales</taxon>
        <taxon>Schizosaccharomycetaceae</taxon>
        <taxon>Schizosaccharomyces</taxon>
    </lineage>
</organism>
<reference evidence="3 4" key="1">
    <citation type="journal article" date="2023" name="G3 (Bethesda)">
        <title>A high-quality reference genome for the fission yeast Schizosaccharomyces osmophilus.</title>
        <authorList>
            <person name="Jia G.S."/>
            <person name="Zhang W.C."/>
            <person name="Liang Y."/>
            <person name="Liu X.H."/>
            <person name="Rhind N."/>
            <person name="Pidoux A."/>
            <person name="Brysch-Herzberg M."/>
            <person name="Du L.L."/>
        </authorList>
    </citation>
    <scope>NUCLEOTIDE SEQUENCE [LARGE SCALE GENOMIC DNA]</scope>
    <source>
        <strain evidence="3 4">CBS 15793</strain>
    </source>
</reference>
<dbReference type="GO" id="GO:0090158">
    <property type="term" value="P:endoplasmic reticulum membrane organization"/>
    <property type="evidence" value="ECO:0007669"/>
    <property type="project" value="TreeGrafter"/>
</dbReference>
<gene>
    <name evidence="3" type="primary">new20</name>
    <name evidence="3" type="ORF">SOMG_02316</name>
</gene>
<evidence type="ECO:0000313" key="3">
    <source>
        <dbReference type="EMBL" id="WBW71300.1"/>
    </source>
</evidence>
<name>A0AAF0AUV3_9SCHI</name>
<evidence type="ECO:0000256" key="1">
    <source>
        <dbReference type="ARBA" id="ARBA00024205"/>
    </source>
</evidence>
<evidence type="ECO:0000313" key="4">
    <source>
        <dbReference type="Proteomes" id="UP001212411"/>
    </source>
</evidence>
<keyword evidence="4" id="KW-1185">Reference proteome</keyword>
<feature type="domain" description="STEEP1" evidence="2">
    <location>
        <begin position="8"/>
        <end position="95"/>
    </location>
</feature>
<proteinExistence type="inferred from homology"/>
<dbReference type="Pfam" id="PF25809">
    <property type="entry name" value="STEEP1"/>
    <property type="match status" value="1"/>
</dbReference>
<dbReference type="PANTHER" id="PTHR46355">
    <property type="entry name" value="UPF0428 PROTEIN CXORF56"/>
    <property type="match status" value="1"/>
</dbReference>
<protein>
    <submittedName>
        <fullName evidence="3">ER exit protein</fullName>
    </submittedName>
</protein>
<dbReference type="GeneID" id="80875797"/>
<dbReference type="Proteomes" id="UP001212411">
    <property type="component" value="Chromosome 1"/>
</dbReference>
<dbReference type="AlphaFoldDB" id="A0AAF0AUV3"/>
<dbReference type="InterPro" id="IPR029704">
    <property type="entry name" value="STEEP-like"/>
</dbReference>
<sequence length="109" mass="12494">MTDSYTPKPGYSYFCPCGQLFLTLLVPLTTLPERQLDHTFVVDESLPHIAHFLTGTRYYIIRYDGGYEQRIALLCRRCSVECAYALQTAPGYLYLNPTLFEERTVTVSV</sequence>
<dbReference type="GO" id="GO:0005737">
    <property type="term" value="C:cytoplasm"/>
    <property type="evidence" value="ECO:0007669"/>
    <property type="project" value="GOC"/>
</dbReference>